<dbReference type="EC" id="1.3.99.-" evidence="9"/>
<evidence type="ECO:0000259" key="8">
    <source>
        <dbReference type="Pfam" id="PF02771"/>
    </source>
</evidence>
<dbReference type="PANTHER" id="PTHR43884">
    <property type="entry name" value="ACYL-COA DEHYDROGENASE"/>
    <property type="match status" value="1"/>
</dbReference>
<dbReference type="PROSITE" id="PS00073">
    <property type="entry name" value="ACYL_COA_DH_2"/>
    <property type="match status" value="1"/>
</dbReference>
<dbReference type="InterPro" id="IPR046373">
    <property type="entry name" value="Acyl-CoA_Oxase/DH_mid-dom_sf"/>
</dbReference>
<keyword evidence="5 9" id="KW-0560">Oxidoreductase</keyword>
<dbReference type="InterPro" id="IPR037069">
    <property type="entry name" value="AcylCoA_DH/ox_N_sf"/>
</dbReference>
<dbReference type="Gene3D" id="1.10.540.10">
    <property type="entry name" value="Acyl-CoA dehydrogenase/oxidase, N-terminal domain"/>
    <property type="match status" value="1"/>
</dbReference>
<organism evidence="9 10">
    <name type="scientific">Rhodococcus wratislaviensis</name>
    <name type="common">Tsukamurella wratislaviensis</name>
    <dbReference type="NCBI Taxonomy" id="44752"/>
    <lineage>
        <taxon>Bacteria</taxon>
        <taxon>Bacillati</taxon>
        <taxon>Actinomycetota</taxon>
        <taxon>Actinomycetes</taxon>
        <taxon>Mycobacteriales</taxon>
        <taxon>Nocardiaceae</taxon>
        <taxon>Rhodococcus</taxon>
    </lineage>
</organism>
<evidence type="ECO:0000256" key="5">
    <source>
        <dbReference type="RuleBase" id="RU362125"/>
    </source>
</evidence>
<dbReference type="FunFam" id="1.20.140.10:FF:000004">
    <property type="entry name" value="Acyl-CoA dehydrogenase FadE25"/>
    <property type="match status" value="1"/>
</dbReference>
<reference evidence="9 10" key="1">
    <citation type="submission" date="2018-06" db="EMBL/GenBank/DDBJ databases">
        <authorList>
            <consortium name="Pathogen Informatics"/>
            <person name="Doyle S."/>
        </authorList>
    </citation>
    <scope>NUCLEOTIDE SEQUENCE [LARGE SCALE GENOMIC DNA]</scope>
    <source>
        <strain evidence="9 10">NCTC13229</strain>
    </source>
</reference>
<dbReference type="Proteomes" id="UP000251211">
    <property type="component" value="Unassembled WGS sequence"/>
</dbReference>
<dbReference type="InterPro" id="IPR006089">
    <property type="entry name" value="Acyl-CoA_DH_CS"/>
</dbReference>
<comment type="similarity">
    <text evidence="2 5">Belongs to the acyl-CoA dehydrogenase family.</text>
</comment>
<dbReference type="Pfam" id="PF02771">
    <property type="entry name" value="Acyl-CoA_dh_N"/>
    <property type="match status" value="1"/>
</dbReference>
<dbReference type="InterPro" id="IPR009075">
    <property type="entry name" value="AcylCo_DH/oxidase_C"/>
</dbReference>
<dbReference type="EMBL" id="UAUI01000001">
    <property type="protein sequence ID" value="SPZ34900.1"/>
    <property type="molecule type" value="Genomic_DNA"/>
</dbReference>
<comment type="cofactor">
    <cofactor evidence="1 5">
        <name>FAD</name>
        <dbReference type="ChEBI" id="CHEBI:57692"/>
    </cofactor>
</comment>
<evidence type="ECO:0000259" key="7">
    <source>
        <dbReference type="Pfam" id="PF02770"/>
    </source>
</evidence>
<evidence type="ECO:0000313" key="9">
    <source>
        <dbReference type="EMBL" id="SPZ34900.1"/>
    </source>
</evidence>
<dbReference type="InterPro" id="IPR013786">
    <property type="entry name" value="AcylCoA_DH/ox_N"/>
</dbReference>
<evidence type="ECO:0000313" key="10">
    <source>
        <dbReference type="Proteomes" id="UP000251211"/>
    </source>
</evidence>
<dbReference type="InterPro" id="IPR036250">
    <property type="entry name" value="AcylCo_DH-like_C"/>
</dbReference>
<dbReference type="SUPFAM" id="SSF47203">
    <property type="entry name" value="Acyl-CoA dehydrogenase C-terminal domain-like"/>
    <property type="match status" value="1"/>
</dbReference>
<keyword evidence="4 5" id="KW-0274">FAD</keyword>
<proteinExistence type="inferred from homology"/>
<comment type="caution">
    <text evidence="9">The sequence shown here is derived from an EMBL/GenBank/DDBJ whole genome shotgun (WGS) entry which is preliminary data.</text>
</comment>
<dbReference type="RefSeq" id="WP_037231758.1">
    <property type="nucleotide sequence ID" value="NZ_JBHXBJ010000238.1"/>
</dbReference>
<keyword evidence="3 5" id="KW-0285">Flavoprotein</keyword>
<dbReference type="SUPFAM" id="SSF56645">
    <property type="entry name" value="Acyl-CoA dehydrogenase NM domain-like"/>
    <property type="match status" value="1"/>
</dbReference>
<feature type="domain" description="Acyl-CoA oxidase/dehydrogenase middle" evidence="7">
    <location>
        <begin position="128"/>
        <end position="230"/>
    </location>
</feature>
<protein>
    <submittedName>
        <fullName evidence="9">Acyl-CoA dehydrogenase</fullName>
        <ecNumber evidence="9">1.3.8.1</ecNumber>
        <ecNumber evidence="9">1.3.99.-</ecNumber>
    </submittedName>
</protein>
<dbReference type="InterPro" id="IPR009100">
    <property type="entry name" value="AcylCoA_DH/oxidase_NM_dom_sf"/>
</dbReference>
<dbReference type="AlphaFoldDB" id="A0AB38F5V0"/>
<evidence type="ECO:0000256" key="1">
    <source>
        <dbReference type="ARBA" id="ARBA00001974"/>
    </source>
</evidence>
<gene>
    <name evidence="9" type="ORF">NCTC13229_00494</name>
</gene>
<evidence type="ECO:0000256" key="4">
    <source>
        <dbReference type="ARBA" id="ARBA00022827"/>
    </source>
</evidence>
<dbReference type="InterPro" id="IPR006091">
    <property type="entry name" value="Acyl-CoA_Oxase/DH_mid-dom"/>
</dbReference>
<dbReference type="Pfam" id="PF00441">
    <property type="entry name" value="Acyl-CoA_dh_1"/>
    <property type="match status" value="1"/>
</dbReference>
<dbReference type="Gene3D" id="2.40.110.10">
    <property type="entry name" value="Butyryl-CoA Dehydrogenase, subunit A, domain 2"/>
    <property type="match status" value="1"/>
</dbReference>
<evidence type="ECO:0000256" key="3">
    <source>
        <dbReference type="ARBA" id="ARBA00022630"/>
    </source>
</evidence>
<feature type="domain" description="Acyl-CoA dehydrogenase/oxidase N-terminal" evidence="8">
    <location>
        <begin position="16"/>
        <end position="124"/>
    </location>
</feature>
<accession>A0AB38F5V0</accession>
<evidence type="ECO:0000259" key="6">
    <source>
        <dbReference type="Pfam" id="PF00441"/>
    </source>
</evidence>
<evidence type="ECO:0000256" key="2">
    <source>
        <dbReference type="ARBA" id="ARBA00009347"/>
    </source>
</evidence>
<sequence length="394" mass="43204">MSTDTDTAGRRATYLTEDRLAIQALAREFVAKEVLPVANELDPVAGEIPAALRRKMADLGFFGILIPEEYGGLGMGVFEYAIVVEELARGWMSVASIIARGQQFTQGFDDEQRAKYLPLMATGDFLSAFALSEADAGSDVANMRCRAERDADGWRISGQKMWCTFADGSDYLQVFARTGPLGTDPKRRSDGISCFLMPKPRGALPEGVTGNPVRKIGYHGWKTWELSFDNAYVAPGMMLGEEGKGFAIAMSDLDIARIHTAARAIGLARGALEDSIDYARQRVQFGKPIADKQVIRFKIADMATQIEAARALMYQTCAEVDAGQRTSVKASMVKQFATEMAERVTSEGIQIHGGAGYTTDFAVERYWRDARLTKIFEGTSEIQLKIISDALLGR</sequence>
<name>A0AB38F5V0_RHOWR</name>
<dbReference type="EC" id="1.3.8.1" evidence="9"/>
<dbReference type="Gene3D" id="1.20.140.10">
    <property type="entry name" value="Butyryl-CoA Dehydrogenase, subunit A, domain 3"/>
    <property type="match status" value="1"/>
</dbReference>
<dbReference type="GO" id="GO:0050660">
    <property type="term" value="F:flavin adenine dinucleotide binding"/>
    <property type="evidence" value="ECO:0007669"/>
    <property type="project" value="InterPro"/>
</dbReference>
<dbReference type="PANTHER" id="PTHR43884:SF12">
    <property type="entry name" value="ISOVALERYL-COA DEHYDROGENASE, MITOCHONDRIAL-RELATED"/>
    <property type="match status" value="1"/>
</dbReference>
<dbReference type="Pfam" id="PF02770">
    <property type="entry name" value="Acyl-CoA_dh_M"/>
    <property type="match status" value="1"/>
</dbReference>
<feature type="domain" description="Acyl-CoA dehydrogenase/oxidase C-terminal" evidence="6">
    <location>
        <begin position="243"/>
        <end position="391"/>
    </location>
</feature>
<dbReference type="GO" id="GO:0016937">
    <property type="term" value="F:short-chain fatty acyl-CoA dehydrogenase activity"/>
    <property type="evidence" value="ECO:0007669"/>
    <property type="project" value="UniProtKB-EC"/>
</dbReference>
<dbReference type="PIRSF" id="PIRSF016578">
    <property type="entry name" value="HsaA"/>
    <property type="match status" value="1"/>
</dbReference>